<feature type="compositionally biased region" description="Basic and acidic residues" evidence="1">
    <location>
        <begin position="333"/>
        <end position="342"/>
    </location>
</feature>
<dbReference type="RefSeq" id="XP_042997741.1">
    <property type="nucleotide sequence ID" value="XM_043141807.1"/>
</dbReference>
<name>A0A063C2E6_USTVR</name>
<keyword evidence="2" id="KW-1133">Transmembrane helix</keyword>
<reference evidence="5" key="3">
    <citation type="submission" date="2020-03" db="EMBL/GenBank/DDBJ databases">
        <title>A mixture of massive structural variations and highly conserved coding sequences in Ustilaginoidea virens genome.</title>
        <authorList>
            <person name="Zhang K."/>
            <person name="Zhao Z."/>
            <person name="Zhang Z."/>
            <person name="Li Y."/>
            <person name="Hsiang T."/>
            <person name="Sun W."/>
        </authorList>
    </citation>
    <scope>NUCLEOTIDE SEQUENCE</scope>
    <source>
        <strain evidence="5">UV-8b</strain>
    </source>
</reference>
<accession>A0A063C2E6</accession>
<keyword evidence="2" id="KW-0472">Membrane</keyword>
<dbReference type="KEGG" id="uvi:66065087"/>
<reference evidence="4" key="1">
    <citation type="journal article" date="2016" name="Genome Announc.">
        <title>Genome Sequence of Ustilaginoidea virens IPU010, a Rice Pathogenic Fungus Causing False Smut.</title>
        <authorList>
            <person name="Kumagai T."/>
            <person name="Ishii T."/>
            <person name="Terai G."/>
            <person name="Umemura M."/>
            <person name="Machida M."/>
            <person name="Asai K."/>
        </authorList>
    </citation>
    <scope>NUCLEOTIDE SEQUENCE [LARGE SCALE GENOMIC DNA]</scope>
    <source>
        <strain evidence="4">IPU010</strain>
    </source>
</reference>
<keyword evidence="2" id="KW-0812">Transmembrane</keyword>
<evidence type="ECO:0000313" key="7">
    <source>
        <dbReference type="Proteomes" id="UP000054053"/>
    </source>
</evidence>
<dbReference type="Proteomes" id="UP000054053">
    <property type="component" value="Unassembled WGS sequence"/>
</dbReference>
<organism evidence="4 7">
    <name type="scientific">Ustilaginoidea virens</name>
    <name type="common">Rice false smut fungus</name>
    <name type="synonym">Villosiclava virens</name>
    <dbReference type="NCBI Taxonomy" id="1159556"/>
    <lineage>
        <taxon>Eukaryota</taxon>
        <taxon>Fungi</taxon>
        <taxon>Dikarya</taxon>
        <taxon>Ascomycota</taxon>
        <taxon>Pezizomycotina</taxon>
        <taxon>Sordariomycetes</taxon>
        <taxon>Hypocreomycetidae</taxon>
        <taxon>Hypocreales</taxon>
        <taxon>Clavicipitaceae</taxon>
        <taxon>Ustilaginoidea</taxon>
    </lineage>
</organism>
<dbReference type="EMBL" id="BBTG02000015">
    <property type="protein sequence ID" value="GAO14513.1"/>
    <property type="molecule type" value="Genomic_DNA"/>
</dbReference>
<feature type="region of interest" description="Disordered" evidence="1">
    <location>
        <begin position="323"/>
        <end position="342"/>
    </location>
</feature>
<evidence type="ECO:0000313" key="4">
    <source>
        <dbReference type="EMBL" id="GAO14513.1"/>
    </source>
</evidence>
<feature type="region of interest" description="Disordered" evidence="1">
    <location>
        <begin position="231"/>
        <end position="271"/>
    </location>
</feature>
<dbReference type="AlphaFoldDB" id="A0A063C2E6"/>
<evidence type="ECO:0000313" key="5">
    <source>
        <dbReference type="EMBL" id="QUC20068.1"/>
    </source>
</evidence>
<sequence>MRLEPLALAAAAAAFVIVPKLSDAEEALFKALPVPDDAAAAAAAGLAAPRLVSVPCKQCAGRDGRLQLKVGVVDDARLLVNGFQVYPDAADAWHGGFLSAVVEAADREAREERLGYALTVAPEEVGRGGDGSSPVRLLRVELRVVEVGGRFVDGVPAVRVKLLKAPSGEIAVVGVETIATAGSGCRSPACFVKAVLADAFKSVKGLRPFKSCHGRLSHGLPFHGLPSHGLPSHGLARPQHEAHPNHPQAPAHDPAKAPFLSKGRPHAHHYPEHGHEWGRLITNVTQVLLPILIGITAGVGVALLAMAICGCFFRLSAAMRGDGEAGAASCPGSERRAAPTAHEEALAAEKVGLTRQDAEVAPYKDEARGDEE</sequence>
<dbReference type="EMBL" id="CP072755">
    <property type="protein sequence ID" value="QUC20068.1"/>
    <property type="molecule type" value="Genomic_DNA"/>
</dbReference>
<dbReference type="Proteomes" id="UP000027002">
    <property type="component" value="Chromosome 3"/>
</dbReference>
<protein>
    <recommendedName>
        <fullName evidence="3">DUF7728 domain-containing protein</fullName>
    </recommendedName>
</protein>
<proteinExistence type="predicted"/>
<dbReference type="PANTHER" id="PTHR40622:SF1">
    <property type="match status" value="1"/>
</dbReference>
<dbReference type="InterPro" id="IPR056145">
    <property type="entry name" value="DUF7728"/>
</dbReference>
<feature type="domain" description="DUF7728" evidence="3">
    <location>
        <begin position="64"/>
        <end position="179"/>
    </location>
</feature>
<evidence type="ECO:0000256" key="1">
    <source>
        <dbReference type="SAM" id="MobiDB-lite"/>
    </source>
</evidence>
<dbReference type="PANTHER" id="PTHR40622">
    <property type="match status" value="1"/>
</dbReference>
<evidence type="ECO:0000313" key="6">
    <source>
        <dbReference type="Proteomes" id="UP000027002"/>
    </source>
</evidence>
<evidence type="ECO:0000259" key="3">
    <source>
        <dbReference type="Pfam" id="PF24854"/>
    </source>
</evidence>
<gene>
    <name evidence="5" type="ORF">UV8b_04309</name>
    <name evidence="4" type="ORF">UVI_02032240</name>
</gene>
<dbReference type="OrthoDB" id="5409353at2759"/>
<keyword evidence="6" id="KW-1185">Reference proteome</keyword>
<reference evidence="7" key="2">
    <citation type="journal article" date="2016" name="Genome Announc.">
        <title>Genome sequence of Ustilaginoidea virens IPU010, a rice pathogenic fungus causing false smut.</title>
        <authorList>
            <person name="Kumagai T."/>
            <person name="Ishii T."/>
            <person name="Terai G."/>
            <person name="Umemura M."/>
            <person name="Machida M."/>
            <person name="Asai K."/>
        </authorList>
    </citation>
    <scope>NUCLEOTIDE SEQUENCE [LARGE SCALE GENOMIC DNA]</scope>
    <source>
        <strain evidence="7">IPU010</strain>
    </source>
</reference>
<dbReference type="GeneID" id="66065087"/>
<dbReference type="Pfam" id="PF24854">
    <property type="entry name" value="DUF7728"/>
    <property type="match status" value="1"/>
</dbReference>
<evidence type="ECO:0000256" key="2">
    <source>
        <dbReference type="SAM" id="Phobius"/>
    </source>
</evidence>
<dbReference type="HOGENOM" id="CLU_038083_0_0_1"/>
<feature type="transmembrane region" description="Helical" evidence="2">
    <location>
        <begin position="287"/>
        <end position="313"/>
    </location>
</feature>